<dbReference type="EC" id="5.4.99.5" evidence="1"/>
<dbReference type="InterPro" id="IPR036979">
    <property type="entry name" value="CM_dom_sf"/>
</dbReference>
<name>A0A7X5F3Q8_9HYPH</name>
<dbReference type="Proteomes" id="UP000586722">
    <property type="component" value="Unassembled WGS sequence"/>
</dbReference>
<dbReference type="PANTHER" id="PTHR38041:SF1">
    <property type="entry name" value="CHORISMATE MUTASE"/>
    <property type="match status" value="1"/>
</dbReference>
<dbReference type="InterPro" id="IPR002701">
    <property type="entry name" value="CM_II_prokaryot"/>
</dbReference>
<sequence length="107" mass="12355">MRSAADCTEKAHIRHEIDRLDRALVALFAERQTYVRRMAEIKQHPDEAYDQHRIDTMLADIRARAAALGLEPEQAETVWRVLIDWNVAYEQRTISARTGLSLTPPQD</sequence>
<feature type="domain" description="Chorismate mutase" evidence="3">
    <location>
        <begin position="4"/>
        <end position="94"/>
    </location>
</feature>
<dbReference type="AlphaFoldDB" id="A0A7X5F3Q8"/>
<evidence type="ECO:0000313" key="4">
    <source>
        <dbReference type="EMBL" id="NBN78919.1"/>
    </source>
</evidence>
<accession>A0A7X5F3Q8</accession>
<dbReference type="SMART" id="SM00830">
    <property type="entry name" value="CM_2"/>
    <property type="match status" value="1"/>
</dbReference>
<keyword evidence="5" id="KW-1185">Reference proteome</keyword>
<dbReference type="GO" id="GO:0046417">
    <property type="term" value="P:chorismate metabolic process"/>
    <property type="evidence" value="ECO:0007669"/>
    <property type="project" value="InterPro"/>
</dbReference>
<comment type="caution">
    <text evidence="4">The sequence shown here is derived from an EMBL/GenBank/DDBJ whole genome shotgun (WGS) entry which is preliminary data.</text>
</comment>
<protein>
    <recommendedName>
        <fullName evidence="1">chorismate mutase</fullName>
        <ecNumber evidence="1">5.4.99.5</ecNumber>
    </recommendedName>
</protein>
<evidence type="ECO:0000256" key="2">
    <source>
        <dbReference type="ARBA" id="ARBA00023235"/>
    </source>
</evidence>
<dbReference type="Pfam" id="PF01817">
    <property type="entry name" value="CM_2"/>
    <property type="match status" value="1"/>
</dbReference>
<reference evidence="5" key="1">
    <citation type="submission" date="2020-01" db="EMBL/GenBank/DDBJ databases">
        <authorList>
            <person name="Fang Y."/>
            <person name="Sun R."/>
            <person name="Nie L."/>
            <person name="He J."/>
            <person name="Hao L."/>
            <person name="Wang L."/>
            <person name="Su S."/>
            <person name="Lv E."/>
            <person name="Zhang Z."/>
            <person name="Xie R."/>
            <person name="Liu H."/>
        </authorList>
    </citation>
    <scope>NUCLEOTIDE SEQUENCE [LARGE SCALE GENOMIC DNA]</scope>
    <source>
        <strain evidence="5">XCT-53</strain>
    </source>
</reference>
<dbReference type="PROSITE" id="PS51168">
    <property type="entry name" value="CHORISMATE_MUT_2"/>
    <property type="match status" value="1"/>
</dbReference>
<dbReference type="GO" id="GO:0004106">
    <property type="term" value="F:chorismate mutase activity"/>
    <property type="evidence" value="ECO:0007669"/>
    <property type="project" value="UniProtKB-EC"/>
</dbReference>
<keyword evidence="2" id="KW-0413">Isomerase</keyword>
<evidence type="ECO:0000256" key="1">
    <source>
        <dbReference type="ARBA" id="ARBA00012404"/>
    </source>
</evidence>
<dbReference type="SUPFAM" id="SSF48600">
    <property type="entry name" value="Chorismate mutase II"/>
    <property type="match status" value="1"/>
</dbReference>
<evidence type="ECO:0000313" key="5">
    <source>
        <dbReference type="Proteomes" id="UP000586722"/>
    </source>
</evidence>
<gene>
    <name evidence="4" type="ORF">GWI72_11640</name>
</gene>
<dbReference type="InterPro" id="IPR036263">
    <property type="entry name" value="Chorismate_II_sf"/>
</dbReference>
<proteinExistence type="predicted"/>
<dbReference type="GO" id="GO:0009697">
    <property type="term" value="P:salicylic acid biosynthetic process"/>
    <property type="evidence" value="ECO:0007669"/>
    <property type="project" value="TreeGrafter"/>
</dbReference>
<dbReference type="EMBL" id="JAABLQ010000001">
    <property type="protein sequence ID" value="NBN78919.1"/>
    <property type="molecule type" value="Genomic_DNA"/>
</dbReference>
<dbReference type="PANTHER" id="PTHR38041">
    <property type="entry name" value="CHORISMATE MUTASE"/>
    <property type="match status" value="1"/>
</dbReference>
<dbReference type="InterPro" id="IPR051331">
    <property type="entry name" value="Chorismate_mutase-related"/>
</dbReference>
<dbReference type="Gene3D" id="1.20.59.10">
    <property type="entry name" value="Chorismate mutase"/>
    <property type="match status" value="1"/>
</dbReference>
<evidence type="ECO:0000259" key="3">
    <source>
        <dbReference type="PROSITE" id="PS51168"/>
    </source>
</evidence>
<organism evidence="4 5">
    <name type="scientific">Pannonibacter tanglangensis</name>
    <dbReference type="NCBI Taxonomy" id="2750084"/>
    <lineage>
        <taxon>Bacteria</taxon>
        <taxon>Pseudomonadati</taxon>
        <taxon>Pseudomonadota</taxon>
        <taxon>Alphaproteobacteria</taxon>
        <taxon>Hyphomicrobiales</taxon>
        <taxon>Stappiaceae</taxon>
        <taxon>Pannonibacter</taxon>
    </lineage>
</organism>